<dbReference type="InterPro" id="IPR041561">
    <property type="entry name" value="PglD_N"/>
</dbReference>
<dbReference type="InterPro" id="IPR050179">
    <property type="entry name" value="Trans_hexapeptide_repeat"/>
</dbReference>
<dbReference type="PANTHER" id="PTHR43300:SF7">
    <property type="entry name" value="UDP-N-ACETYLBACILLOSAMINE N-ACETYLTRANSFERASE"/>
    <property type="match status" value="1"/>
</dbReference>
<comment type="caution">
    <text evidence="8">The sequence shown here is derived from an EMBL/GenBank/DDBJ whole genome shotgun (WGS) entry which is preliminary data.</text>
</comment>
<feature type="active site" description="Proton acceptor" evidence="5">
    <location>
        <position position="145"/>
    </location>
</feature>
<keyword evidence="2" id="KW-0808">Transferase</keyword>
<reference evidence="8 9" key="1">
    <citation type="submission" date="2019-07" db="EMBL/GenBank/DDBJ databases">
        <title>The draft genome sequence of Vibrio algivorus M1486.</title>
        <authorList>
            <person name="Meng X."/>
        </authorList>
    </citation>
    <scope>NUCLEOTIDE SEQUENCE [LARGE SCALE GENOMIC DNA]</scope>
    <source>
        <strain evidence="8 9">M1486</strain>
    </source>
</reference>
<dbReference type="GO" id="GO:0016746">
    <property type="term" value="F:acyltransferase activity"/>
    <property type="evidence" value="ECO:0007669"/>
    <property type="project" value="UniProtKB-KW"/>
</dbReference>
<dbReference type="SUPFAM" id="SSF51161">
    <property type="entry name" value="Trimeric LpxA-like enzymes"/>
    <property type="match status" value="1"/>
</dbReference>
<evidence type="ECO:0000256" key="1">
    <source>
        <dbReference type="ARBA" id="ARBA00007274"/>
    </source>
</evidence>
<evidence type="ECO:0000313" key="8">
    <source>
        <dbReference type="EMBL" id="TVO35733.1"/>
    </source>
</evidence>
<comment type="similarity">
    <text evidence="1">Belongs to the transferase hexapeptide repeat family.</text>
</comment>
<proteinExistence type="inferred from homology"/>
<protein>
    <submittedName>
        <fullName evidence="8">Shikimate dehydrogenase</fullName>
    </submittedName>
</protein>
<evidence type="ECO:0000256" key="6">
    <source>
        <dbReference type="PIRSR" id="PIRSR620019-2"/>
    </source>
</evidence>
<dbReference type="RefSeq" id="WP_144388489.1">
    <property type="nucleotide sequence ID" value="NZ_CANNCB010000011.1"/>
</dbReference>
<evidence type="ECO:0000256" key="4">
    <source>
        <dbReference type="ARBA" id="ARBA00023315"/>
    </source>
</evidence>
<dbReference type="Gene3D" id="2.160.10.10">
    <property type="entry name" value="Hexapeptide repeat proteins"/>
    <property type="match status" value="1"/>
</dbReference>
<dbReference type="Gene3D" id="3.40.50.20">
    <property type="match status" value="1"/>
</dbReference>
<dbReference type="InterPro" id="IPR001451">
    <property type="entry name" value="Hexapep"/>
</dbReference>
<organism evidence="8 9">
    <name type="scientific">Vibrio algivorus</name>
    <dbReference type="NCBI Taxonomy" id="1667024"/>
    <lineage>
        <taxon>Bacteria</taxon>
        <taxon>Pseudomonadati</taxon>
        <taxon>Pseudomonadota</taxon>
        <taxon>Gammaproteobacteria</taxon>
        <taxon>Vibrionales</taxon>
        <taxon>Vibrionaceae</taxon>
        <taxon>Vibrio</taxon>
    </lineage>
</organism>
<evidence type="ECO:0000256" key="5">
    <source>
        <dbReference type="PIRSR" id="PIRSR620019-1"/>
    </source>
</evidence>
<evidence type="ECO:0000256" key="2">
    <source>
        <dbReference type="ARBA" id="ARBA00022679"/>
    </source>
</evidence>
<dbReference type="Proteomes" id="UP000319828">
    <property type="component" value="Unassembled WGS sequence"/>
</dbReference>
<dbReference type="Pfam" id="PF00132">
    <property type="entry name" value="Hexapep"/>
    <property type="match status" value="1"/>
</dbReference>
<dbReference type="PROSITE" id="PS00101">
    <property type="entry name" value="HEXAPEP_TRANSFERASES"/>
    <property type="match status" value="1"/>
</dbReference>
<accession>A0A557P4Y2</accession>
<dbReference type="EMBL" id="VMKJ01000023">
    <property type="protein sequence ID" value="TVO35733.1"/>
    <property type="molecule type" value="Genomic_DNA"/>
</dbReference>
<feature type="binding site" evidence="6">
    <location>
        <position position="154"/>
    </location>
    <ligand>
        <name>acetyl-CoA</name>
        <dbReference type="ChEBI" id="CHEBI:57288"/>
    </ligand>
</feature>
<keyword evidence="3" id="KW-0677">Repeat</keyword>
<dbReference type="PANTHER" id="PTHR43300">
    <property type="entry name" value="ACETYLTRANSFERASE"/>
    <property type="match status" value="1"/>
</dbReference>
<feature type="site" description="Increases basicity of active site His" evidence="5">
    <location>
        <position position="146"/>
    </location>
</feature>
<dbReference type="CDD" id="cd03360">
    <property type="entry name" value="LbH_AT_putative"/>
    <property type="match status" value="1"/>
</dbReference>
<sequence>MSKTSALPALVLIGGGGHASVIAEILLEQGREIVAVVCPDDITERRVFDGLFHIQEDEDVRNFDPQKVRLINGLGMLPNGTARQSIALRFIELGYTFDSVIASSASVSPFAQIEQGVQILPQAIVNTGAYVGAHSIINTGSLVEHDCVIGSFNHIAPKSVLCGQVKTGRNVFIGANATLIQNIEIGSNAIIGAGVTLTQSL</sequence>
<dbReference type="InterPro" id="IPR020019">
    <property type="entry name" value="AcTrfase_PglD-like"/>
</dbReference>
<dbReference type="NCBIfam" id="TIGR03570">
    <property type="entry name" value="NeuD_NnaD"/>
    <property type="match status" value="1"/>
</dbReference>
<keyword evidence="4" id="KW-0012">Acyltransferase</keyword>
<evidence type="ECO:0000313" key="9">
    <source>
        <dbReference type="Proteomes" id="UP000319828"/>
    </source>
</evidence>
<evidence type="ECO:0000256" key="3">
    <source>
        <dbReference type="ARBA" id="ARBA00022737"/>
    </source>
</evidence>
<dbReference type="AlphaFoldDB" id="A0A557P4Y2"/>
<dbReference type="InterPro" id="IPR018357">
    <property type="entry name" value="Hexapep_transf_CS"/>
</dbReference>
<gene>
    <name evidence="8" type="ORF">FOF44_11645</name>
</gene>
<dbReference type="Pfam" id="PF17836">
    <property type="entry name" value="PglD_N"/>
    <property type="match status" value="1"/>
</dbReference>
<dbReference type="OrthoDB" id="9794407at2"/>
<evidence type="ECO:0000259" key="7">
    <source>
        <dbReference type="Pfam" id="PF17836"/>
    </source>
</evidence>
<name>A0A557P4Y2_9VIBR</name>
<feature type="domain" description="PglD N-terminal" evidence="7">
    <location>
        <begin position="10"/>
        <end position="85"/>
    </location>
</feature>
<dbReference type="InterPro" id="IPR011004">
    <property type="entry name" value="Trimer_LpxA-like_sf"/>
</dbReference>